<name>A0A7W7YJQ1_9BACT</name>
<dbReference type="EMBL" id="JACHIF010000002">
    <property type="protein sequence ID" value="MBB5037379.1"/>
    <property type="molecule type" value="Genomic_DNA"/>
</dbReference>
<dbReference type="GO" id="GO:0017038">
    <property type="term" value="P:protein import"/>
    <property type="evidence" value="ECO:0007669"/>
    <property type="project" value="TreeGrafter"/>
</dbReference>
<comment type="similarity">
    <text evidence="6">Belongs to the exbB/tolQ family.</text>
</comment>
<dbReference type="Proteomes" id="UP000534294">
    <property type="component" value="Unassembled WGS sequence"/>
</dbReference>
<evidence type="ECO:0000256" key="1">
    <source>
        <dbReference type="ARBA" id="ARBA00004651"/>
    </source>
</evidence>
<dbReference type="InterPro" id="IPR050790">
    <property type="entry name" value="ExbB/TolQ_transport"/>
</dbReference>
<keyword evidence="10" id="KW-1185">Reference proteome</keyword>
<evidence type="ECO:0000259" key="8">
    <source>
        <dbReference type="Pfam" id="PF01618"/>
    </source>
</evidence>
<dbReference type="PANTHER" id="PTHR30625">
    <property type="entry name" value="PROTEIN TOLQ"/>
    <property type="match status" value="1"/>
</dbReference>
<reference evidence="9 10" key="1">
    <citation type="submission" date="2020-08" db="EMBL/GenBank/DDBJ databases">
        <title>Genomic Encyclopedia of Type Strains, Phase IV (KMG-IV): sequencing the most valuable type-strain genomes for metagenomic binning, comparative biology and taxonomic classification.</title>
        <authorList>
            <person name="Goeker M."/>
        </authorList>
    </citation>
    <scope>NUCLEOTIDE SEQUENCE [LARGE SCALE GENOMIC DNA]</scope>
    <source>
        <strain evidence="9 10">DSM 12251</strain>
    </source>
</reference>
<keyword evidence="6" id="KW-0653">Protein transport</keyword>
<dbReference type="GO" id="GO:0005886">
    <property type="term" value="C:plasma membrane"/>
    <property type="evidence" value="ECO:0007669"/>
    <property type="project" value="UniProtKB-SubCell"/>
</dbReference>
<dbReference type="AlphaFoldDB" id="A0A7W7YJQ1"/>
<evidence type="ECO:0000256" key="6">
    <source>
        <dbReference type="RuleBase" id="RU004057"/>
    </source>
</evidence>
<accession>A0A7W7YJQ1</accession>
<evidence type="ECO:0000256" key="2">
    <source>
        <dbReference type="ARBA" id="ARBA00022475"/>
    </source>
</evidence>
<feature type="transmembrane region" description="Helical" evidence="7">
    <location>
        <begin position="152"/>
        <end position="172"/>
    </location>
</feature>
<dbReference type="PANTHER" id="PTHR30625:SF3">
    <property type="entry name" value="TOL-PAL SYSTEM PROTEIN TOLQ"/>
    <property type="match status" value="1"/>
</dbReference>
<dbReference type="Pfam" id="PF01618">
    <property type="entry name" value="MotA_ExbB"/>
    <property type="match status" value="1"/>
</dbReference>
<feature type="transmembrane region" description="Helical" evidence="7">
    <location>
        <begin position="15"/>
        <end position="38"/>
    </location>
</feature>
<feature type="domain" description="MotA/TolQ/ExbB proton channel" evidence="8">
    <location>
        <begin position="98"/>
        <end position="174"/>
    </location>
</feature>
<keyword evidence="4 7" id="KW-1133">Transmembrane helix</keyword>
<gene>
    <name evidence="9" type="ORF">HNQ64_001621</name>
</gene>
<evidence type="ECO:0000313" key="9">
    <source>
        <dbReference type="EMBL" id="MBB5037379.1"/>
    </source>
</evidence>
<evidence type="ECO:0000256" key="4">
    <source>
        <dbReference type="ARBA" id="ARBA00022989"/>
    </source>
</evidence>
<evidence type="ECO:0000256" key="5">
    <source>
        <dbReference type="ARBA" id="ARBA00023136"/>
    </source>
</evidence>
<comment type="caution">
    <text evidence="9">The sequence shown here is derived from an EMBL/GenBank/DDBJ whole genome shotgun (WGS) entry which is preliminary data.</text>
</comment>
<proteinExistence type="inferred from homology"/>
<keyword evidence="2" id="KW-1003">Cell membrane</keyword>
<sequence length="198" mass="21542">MDFIQHTLQLISDALLLPTLAAILLLLVWTLTMIGGLLREWLGRKAVRRCLHEALELARTPATGTAALEKLRDSPGGLPARFALSLGSRLQDLQERSKSLEDAETDVAARLSQLTWATRVAPMLGLMGTLIPLGPALTGLASGNVAELSSNLVVAFTATVCGVLIGCTTYTLTTIRRSWYGRDMNDLEYILTRLETRP</sequence>
<evidence type="ECO:0000256" key="7">
    <source>
        <dbReference type="SAM" id="Phobius"/>
    </source>
</evidence>
<dbReference type="RefSeq" id="WP_246430967.1">
    <property type="nucleotide sequence ID" value="NZ_JACHIF010000002.1"/>
</dbReference>
<feature type="transmembrane region" description="Helical" evidence="7">
    <location>
        <begin position="120"/>
        <end position="140"/>
    </location>
</feature>
<evidence type="ECO:0000313" key="10">
    <source>
        <dbReference type="Proteomes" id="UP000534294"/>
    </source>
</evidence>
<keyword evidence="6" id="KW-0813">Transport</keyword>
<comment type="subcellular location">
    <subcellularLocation>
        <location evidence="1">Cell membrane</location>
        <topology evidence="1">Multi-pass membrane protein</topology>
    </subcellularLocation>
    <subcellularLocation>
        <location evidence="6">Membrane</location>
        <topology evidence="6">Multi-pass membrane protein</topology>
    </subcellularLocation>
</comment>
<evidence type="ECO:0000256" key="3">
    <source>
        <dbReference type="ARBA" id="ARBA00022692"/>
    </source>
</evidence>
<keyword evidence="5 7" id="KW-0472">Membrane</keyword>
<keyword evidence="3 7" id="KW-0812">Transmembrane</keyword>
<organism evidence="9 10">
    <name type="scientific">Prosthecobacter dejongeii</name>
    <dbReference type="NCBI Taxonomy" id="48465"/>
    <lineage>
        <taxon>Bacteria</taxon>
        <taxon>Pseudomonadati</taxon>
        <taxon>Verrucomicrobiota</taxon>
        <taxon>Verrucomicrobiia</taxon>
        <taxon>Verrucomicrobiales</taxon>
        <taxon>Verrucomicrobiaceae</taxon>
        <taxon>Prosthecobacter</taxon>
    </lineage>
</organism>
<dbReference type="InterPro" id="IPR002898">
    <property type="entry name" value="MotA_ExbB_proton_chnl"/>
</dbReference>
<protein>
    <submittedName>
        <fullName evidence="9">Biopolymer transport protein ExbB/TolQ</fullName>
    </submittedName>
</protein>